<organism evidence="4 5">
    <name type="scientific">Penicillium bovifimosum</name>
    <dbReference type="NCBI Taxonomy" id="126998"/>
    <lineage>
        <taxon>Eukaryota</taxon>
        <taxon>Fungi</taxon>
        <taxon>Dikarya</taxon>
        <taxon>Ascomycota</taxon>
        <taxon>Pezizomycotina</taxon>
        <taxon>Eurotiomycetes</taxon>
        <taxon>Eurotiomycetidae</taxon>
        <taxon>Eurotiales</taxon>
        <taxon>Aspergillaceae</taxon>
        <taxon>Penicillium</taxon>
    </lineage>
</organism>
<dbReference type="Proteomes" id="UP001149079">
    <property type="component" value="Unassembled WGS sequence"/>
</dbReference>
<gene>
    <name evidence="4" type="ORF">N7515_004793</name>
</gene>
<dbReference type="GeneID" id="81404707"/>
<feature type="compositionally biased region" description="Polar residues" evidence="1">
    <location>
        <begin position="69"/>
        <end position="85"/>
    </location>
</feature>
<evidence type="ECO:0000313" key="4">
    <source>
        <dbReference type="EMBL" id="KAJ5135515.1"/>
    </source>
</evidence>
<reference evidence="4" key="1">
    <citation type="submission" date="2022-11" db="EMBL/GenBank/DDBJ databases">
        <authorList>
            <person name="Petersen C."/>
        </authorList>
    </citation>
    <scope>NUCLEOTIDE SEQUENCE</scope>
    <source>
        <strain evidence="4">IBT 22155</strain>
    </source>
</reference>
<dbReference type="OrthoDB" id="4357234at2759"/>
<feature type="region of interest" description="Disordered" evidence="1">
    <location>
        <begin position="69"/>
        <end position="98"/>
    </location>
</feature>
<comment type="caution">
    <text evidence="4">The sequence shown here is derived from an EMBL/GenBank/DDBJ whole genome shotgun (WGS) entry which is preliminary data.</text>
</comment>
<evidence type="ECO:0000256" key="2">
    <source>
        <dbReference type="SAM" id="Phobius"/>
    </source>
</evidence>
<evidence type="ECO:0000256" key="3">
    <source>
        <dbReference type="SAM" id="SignalP"/>
    </source>
</evidence>
<sequence length="297" mass="33572">MHTIRPPLFVLAFVLAVTQLATSQPIRTSRWVKIAQFPDPNASGTWKVFEKEGFDLLPDPPHVRYYQNPIWQKSQSNEPTEQEPPSNRYVKGVSESGKPTVSILVPERTTGQMHQSLQHTEEHGHSTSEDKEKSINAIHALDIQRQKHYSEVLQYLHMKHDLNTKYKDLVSASSLSSSSSGQSSSSSAFGFSLPSMRSKNVVSPMVMILLVVVWIAIFTVGILELGSYLWRRRMQTSNRHSEERNVGDEKMRIPLKVITECSRPAVTGYGYEVLNASPRNSESDSALESDEDDYRII</sequence>
<proteinExistence type="predicted"/>
<name>A0A9W9H129_9EURO</name>
<keyword evidence="3" id="KW-0732">Signal</keyword>
<feature type="transmembrane region" description="Helical" evidence="2">
    <location>
        <begin position="205"/>
        <end position="230"/>
    </location>
</feature>
<evidence type="ECO:0000256" key="1">
    <source>
        <dbReference type="SAM" id="MobiDB-lite"/>
    </source>
</evidence>
<feature type="signal peptide" evidence="3">
    <location>
        <begin position="1"/>
        <end position="23"/>
    </location>
</feature>
<evidence type="ECO:0000313" key="5">
    <source>
        <dbReference type="Proteomes" id="UP001149079"/>
    </source>
</evidence>
<feature type="region of interest" description="Disordered" evidence="1">
    <location>
        <begin position="278"/>
        <end position="297"/>
    </location>
</feature>
<feature type="compositionally biased region" description="Acidic residues" evidence="1">
    <location>
        <begin position="285"/>
        <end position="297"/>
    </location>
</feature>
<keyword evidence="2" id="KW-0472">Membrane</keyword>
<keyword evidence="5" id="KW-1185">Reference proteome</keyword>
<protein>
    <submittedName>
        <fullName evidence="4">Uncharacterized protein</fullName>
    </submittedName>
</protein>
<reference evidence="4" key="2">
    <citation type="journal article" date="2023" name="IMA Fungus">
        <title>Comparative genomic study of the Penicillium genus elucidates a diverse pangenome and 15 lateral gene transfer events.</title>
        <authorList>
            <person name="Petersen C."/>
            <person name="Sorensen T."/>
            <person name="Nielsen M.R."/>
            <person name="Sondergaard T.E."/>
            <person name="Sorensen J.L."/>
            <person name="Fitzpatrick D.A."/>
            <person name="Frisvad J.C."/>
            <person name="Nielsen K.L."/>
        </authorList>
    </citation>
    <scope>NUCLEOTIDE SEQUENCE</scope>
    <source>
        <strain evidence="4">IBT 22155</strain>
    </source>
</reference>
<keyword evidence="2" id="KW-0812">Transmembrane</keyword>
<feature type="chain" id="PRO_5040857033" evidence="3">
    <location>
        <begin position="24"/>
        <end position="297"/>
    </location>
</feature>
<keyword evidence="2" id="KW-1133">Transmembrane helix</keyword>
<dbReference type="AlphaFoldDB" id="A0A9W9H129"/>
<dbReference type="RefSeq" id="XP_056522487.1">
    <property type="nucleotide sequence ID" value="XM_056665537.1"/>
</dbReference>
<dbReference type="EMBL" id="JAPQKL010000004">
    <property type="protein sequence ID" value="KAJ5135515.1"/>
    <property type="molecule type" value="Genomic_DNA"/>
</dbReference>
<accession>A0A9W9H129</accession>